<organism evidence="4 5">
    <name type="scientific">Litoribrevibacter euphylliae</name>
    <dbReference type="NCBI Taxonomy" id="1834034"/>
    <lineage>
        <taxon>Bacteria</taxon>
        <taxon>Pseudomonadati</taxon>
        <taxon>Pseudomonadota</taxon>
        <taxon>Gammaproteobacteria</taxon>
        <taxon>Oceanospirillales</taxon>
        <taxon>Oceanospirillaceae</taxon>
        <taxon>Litoribrevibacter</taxon>
    </lineage>
</organism>
<dbReference type="GO" id="GO:0016746">
    <property type="term" value="F:acyltransferase activity"/>
    <property type="evidence" value="ECO:0007669"/>
    <property type="project" value="UniProtKB-KW"/>
</dbReference>
<dbReference type="Proteomes" id="UP001595476">
    <property type="component" value="Unassembled WGS sequence"/>
</dbReference>
<dbReference type="EMBL" id="JBHRSZ010000002">
    <property type="protein sequence ID" value="MFC3150305.1"/>
    <property type="molecule type" value="Genomic_DNA"/>
</dbReference>
<keyword evidence="1" id="KW-0808">Transferase</keyword>
<evidence type="ECO:0000256" key="2">
    <source>
        <dbReference type="ARBA" id="ARBA00022737"/>
    </source>
</evidence>
<keyword evidence="2" id="KW-0677">Repeat</keyword>
<reference evidence="5" key="1">
    <citation type="journal article" date="2019" name="Int. J. Syst. Evol. Microbiol.">
        <title>The Global Catalogue of Microorganisms (GCM) 10K type strain sequencing project: providing services to taxonomists for standard genome sequencing and annotation.</title>
        <authorList>
            <consortium name="The Broad Institute Genomics Platform"/>
            <consortium name="The Broad Institute Genome Sequencing Center for Infectious Disease"/>
            <person name="Wu L."/>
            <person name="Ma J."/>
        </authorList>
    </citation>
    <scope>NUCLEOTIDE SEQUENCE [LARGE SCALE GENOMIC DNA]</scope>
    <source>
        <strain evidence="5">KCTC 52438</strain>
    </source>
</reference>
<dbReference type="InterPro" id="IPR018357">
    <property type="entry name" value="Hexapep_transf_CS"/>
</dbReference>
<dbReference type="PANTHER" id="PTHR23416">
    <property type="entry name" value="SIALIC ACID SYNTHASE-RELATED"/>
    <property type="match status" value="1"/>
</dbReference>
<dbReference type="CDD" id="cd04647">
    <property type="entry name" value="LbH_MAT_like"/>
    <property type="match status" value="1"/>
</dbReference>
<dbReference type="Gene3D" id="2.160.10.10">
    <property type="entry name" value="Hexapeptide repeat proteins"/>
    <property type="match status" value="1"/>
</dbReference>
<dbReference type="Pfam" id="PF00132">
    <property type="entry name" value="Hexapep"/>
    <property type="match status" value="1"/>
</dbReference>
<dbReference type="InterPro" id="IPR011004">
    <property type="entry name" value="Trimer_LpxA-like_sf"/>
</dbReference>
<evidence type="ECO:0000313" key="5">
    <source>
        <dbReference type="Proteomes" id="UP001595476"/>
    </source>
</evidence>
<dbReference type="PROSITE" id="PS00101">
    <property type="entry name" value="HEXAPEP_TRANSFERASES"/>
    <property type="match status" value="1"/>
</dbReference>
<proteinExistence type="predicted"/>
<accession>A0ABV7HDX2</accession>
<name>A0ABV7HDX2_9GAMM</name>
<dbReference type="InterPro" id="IPR051159">
    <property type="entry name" value="Hexapeptide_acetyltransf"/>
</dbReference>
<evidence type="ECO:0000256" key="1">
    <source>
        <dbReference type="ARBA" id="ARBA00022679"/>
    </source>
</evidence>
<protein>
    <submittedName>
        <fullName evidence="4">Acyltransferase</fullName>
    </submittedName>
</protein>
<dbReference type="InterPro" id="IPR001451">
    <property type="entry name" value="Hexapep"/>
</dbReference>
<evidence type="ECO:0000256" key="3">
    <source>
        <dbReference type="ARBA" id="ARBA00023315"/>
    </source>
</evidence>
<evidence type="ECO:0000313" key="4">
    <source>
        <dbReference type="EMBL" id="MFC3150305.1"/>
    </source>
</evidence>
<dbReference type="SUPFAM" id="SSF51161">
    <property type="entry name" value="Trimeric LpxA-like enzymes"/>
    <property type="match status" value="1"/>
</dbReference>
<gene>
    <name evidence="4" type="ORF">ACFOEK_04650</name>
</gene>
<keyword evidence="5" id="KW-1185">Reference proteome</keyword>
<sequence length="170" mass="19073">MYLKYAIWILRYSLYRFVYGLSGDLKSYIGAPVFPYRLRNRIIVKGSLGLFPNWRIEFQGQGKIYVDGLVRIGQNFHCIVGSDVLLKNGVTLAPDVYISTYETNHRNGHELSVPERPVIQKKVTINEHAFIGKNSLIMPGVTIGRGAVVGANSVVTRDIGEGEIFVSKQK</sequence>
<dbReference type="RefSeq" id="WP_386716864.1">
    <property type="nucleotide sequence ID" value="NZ_JBHRSZ010000002.1"/>
</dbReference>
<keyword evidence="3 4" id="KW-0012">Acyltransferase</keyword>
<comment type="caution">
    <text evidence="4">The sequence shown here is derived from an EMBL/GenBank/DDBJ whole genome shotgun (WGS) entry which is preliminary data.</text>
</comment>